<accession>A0A319D4B7</accession>
<gene>
    <name evidence="1" type="ORF">BO71DRAFT_110801</name>
</gene>
<sequence length="152" mass="17145">MVRKAKVNGGEYFLVVNDTGCSALDIAKDAKRTPGELQKIVQEEYIELTTAYKYHHVWSLTTAAKRGEMAAVQRPVEAGVEINVYDRIGHDPNSAIEEATKQGHVAVVAYLWEADKNRIRQSGHISEMLELAVQNGQHEKVTRLRRERAFVE</sequence>
<dbReference type="Gene3D" id="1.25.40.20">
    <property type="entry name" value="Ankyrin repeat-containing domain"/>
    <property type="match status" value="1"/>
</dbReference>
<organism evidence="1 2">
    <name type="scientific">Aspergillus ellipticus CBS 707.79</name>
    <dbReference type="NCBI Taxonomy" id="1448320"/>
    <lineage>
        <taxon>Eukaryota</taxon>
        <taxon>Fungi</taxon>
        <taxon>Dikarya</taxon>
        <taxon>Ascomycota</taxon>
        <taxon>Pezizomycotina</taxon>
        <taxon>Eurotiomycetes</taxon>
        <taxon>Eurotiomycetidae</taxon>
        <taxon>Eurotiales</taxon>
        <taxon>Aspergillaceae</taxon>
        <taxon>Aspergillus</taxon>
        <taxon>Aspergillus subgen. Circumdati</taxon>
    </lineage>
</organism>
<evidence type="ECO:0000313" key="1">
    <source>
        <dbReference type="EMBL" id="PYH89337.1"/>
    </source>
</evidence>
<dbReference type="EMBL" id="KZ826035">
    <property type="protein sequence ID" value="PYH89337.1"/>
    <property type="molecule type" value="Genomic_DNA"/>
</dbReference>
<dbReference type="Proteomes" id="UP000247810">
    <property type="component" value="Unassembled WGS sequence"/>
</dbReference>
<evidence type="ECO:0000313" key="2">
    <source>
        <dbReference type="Proteomes" id="UP000247810"/>
    </source>
</evidence>
<dbReference type="OrthoDB" id="4443573at2759"/>
<name>A0A319D4B7_9EURO</name>
<dbReference type="VEuPathDB" id="FungiDB:BO71DRAFT_110801"/>
<protein>
    <submittedName>
        <fullName evidence="1">Uncharacterized protein</fullName>
    </submittedName>
</protein>
<dbReference type="AlphaFoldDB" id="A0A319D4B7"/>
<proteinExistence type="predicted"/>
<reference evidence="1 2" key="1">
    <citation type="submission" date="2018-02" db="EMBL/GenBank/DDBJ databases">
        <title>The genomes of Aspergillus section Nigri reveals drivers in fungal speciation.</title>
        <authorList>
            <consortium name="DOE Joint Genome Institute"/>
            <person name="Vesth T.C."/>
            <person name="Nybo J."/>
            <person name="Theobald S."/>
            <person name="Brandl J."/>
            <person name="Frisvad J.C."/>
            <person name="Nielsen K.F."/>
            <person name="Lyhne E.K."/>
            <person name="Kogle M.E."/>
            <person name="Kuo A."/>
            <person name="Riley R."/>
            <person name="Clum A."/>
            <person name="Nolan M."/>
            <person name="Lipzen A."/>
            <person name="Salamov A."/>
            <person name="Henrissat B."/>
            <person name="Wiebenga A."/>
            <person name="De vries R.P."/>
            <person name="Grigoriev I.V."/>
            <person name="Mortensen U.H."/>
            <person name="Andersen M.R."/>
            <person name="Baker S.E."/>
        </authorList>
    </citation>
    <scope>NUCLEOTIDE SEQUENCE [LARGE SCALE GENOMIC DNA]</scope>
    <source>
        <strain evidence="1 2">CBS 707.79</strain>
    </source>
</reference>
<dbReference type="SUPFAM" id="SSF48403">
    <property type="entry name" value="Ankyrin repeat"/>
    <property type="match status" value="1"/>
</dbReference>
<dbReference type="InterPro" id="IPR036770">
    <property type="entry name" value="Ankyrin_rpt-contain_sf"/>
</dbReference>
<keyword evidence="2" id="KW-1185">Reference proteome</keyword>